<dbReference type="EMBL" id="RKLT01000001">
    <property type="protein sequence ID" value="MBX0293266.1"/>
    <property type="molecule type" value="Genomic_DNA"/>
</dbReference>
<comment type="caution">
    <text evidence="1">The sequence shown here is derived from an EMBL/GenBank/DDBJ whole genome shotgun (WGS) entry which is preliminary data.</text>
</comment>
<evidence type="ECO:0000313" key="1">
    <source>
        <dbReference type="EMBL" id="MBX0293266.1"/>
    </source>
</evidence>
<dbReference type="AlphaFoldDB" id="A0AAW4P5Y9"/>
<gene>
    <name evidence="1" type="ORF">EGH23_00045</name>
</gene>
<accession>A0AAW4P5Y9</accession>
<organism evidence="1 2">
    <name type="scientific">Haloarcula nitratireducens</name>
    <dbReference type="NCBI Taxonomy" id="2487749"/>
    <lineage>
        <taxon>Archaea</taxon>
        <taxon>Methanobacteriati</taxon>
        <taxon>Methanobacteriota</taxon>
        <taxon>Stenosarchaea group</taxon>
        <taxon>Halobacteria</taxon>
        <taxon>Halobacteriales</taxon>
        <taxon>Haloarculaceae</taxon>
        <taxon>Haloarcula</taxon>
    </lineage>
</organism>
<name>A0AAW4P5Y9_9EURY</name>
<sequence length="279" mass="30312">MFRPVAVAALVVLAGCTGLVSDGESDGTVTPVGIPGEVTPVEVPRTDGRVDIDRVITRHDAALSTRSFYRRVDRGNAVGSREVWVDRRSTGDVVRVRQSSERSVQEAVLVGNATYRPASRGDGYARADSDGSAPYVVSLSGAFTLRQFLAPYDYRVLGTVRRDGRSLAVLGANATLVYRPDPDPDETVDVASRVYVGRDGVIRAVDHSRRHSSGDEHHFRMRVRTGIERVPVPPWLDEAVVYPRDSPVSRHANGQSVYASMRGVNVSSSSVRSATPRTP</sequence>
<reference evidence="1 2" key="1">
    <citation type="submission" date="2021-06" db="EMBL/GenBank/DDBJ databases">
        <title>Halomicroarcula sp. a new haloarchaeum isolated from saline soil.</title>
        <authorList>
            <person name="Duran-Viseras A."/>
            <person name="Sanchez-Porro C."/>
            <person name="Ventosa A."/>
        </authorList>
    </citation>
    <scope>NUCLEOTIDE SEQUENCE [LARGE SCALE GENOMIC DNA]</scope>
    <source>
        <strain evidence="1 2">F27</strain>
    </source>
</reference>
<proteinExistence type="predicted"/>
<dbReference type="PROSITE" id="PS51257">
    <property type="entry name" value="PROKAR_LIPOPROTEIN"/>
    <property type="match status" value="1"/>
</dbReference>
<evidence type="ECO:0008006" key="3">
    <source>
        <dbReference type="Google" id="ProtNLM"/>
    </source>
</evidence>
<dbReference type="RefSeq" id="WP_220577996.1">
    <property type="nucleotide sequence ID" value="NZ_RKLT01000001.1"/>
</dbReference>
<protein>
    <recommendedName>
        <fullName evidence="3">Outer membrane lipoprotein</fullName>
    </recommendedName>
</protein>
<evidence type="ECO:0000313" key="2">
    <source>
        <dbReference type="Proteomes" id="UP001430455"/>
    </source>
</evidence>
<dbReference type="Proteomes" id="UP001430455">
    <property type="component" value="Unassembled WGS sequence"/>
</dbReference>
<keyword evidence="2" id="KW-1185">Reference proteome</keyword>